<comment type="catalytic activity">
    <reaction evidence="1">
        <text>AMP + H2O = D-ribose 5-phosphate + adenine</text>
        <dbReference type="Rhea" id="RHEA:20129"/>
        <dbReference type="ChEBI" id="CHEBI:15377"/>
        <dbReference type="ChEBI" id="CHEBI:16708"/>
        <dbReference type="ChEBI" id="CHEBI:78346"/>
        <dbReference type="ChEBI" id="CHEBI:456215"/>
        <dbReference type="EC" id="3.2.2.4"/>
    </reaction>
</comment>
<dbReference type="Gene3D" id="3.40.50.450">
    <property type="match status" value="1"/>
</dbReference>
<evidence type="ECO:0000256" key="1">
    <source>
        <dbReference type="ARBA" id="ARBA00000274"/>
    </source>
</evidence>
<sequence>MSERIGKKQIPQERDFTGGLILSESCSYIGSTGEKKLDEKIMALAQELDAGSNACLLAEMMVTAVRLSRGAVSTGDFKMMNRALKEMRVATEVFYPYRDIKKVAVFGSARTLPEEEEYQTAVRFSKRMAEEGFMTITGAGPGIMAAGNEGAGRESSFGLNIALPFEAAANLFIAKDEKLIDFNYFFTRKLSFVKEANAAVALPGGFGTMDEIFEALTLIQTGKAIVYPIVLLDSKGGKYWKFWNQFVEEHLHRLGLISDSDFSLFLVTDDVEEAVREITHFYNNFHSYRYVGDKLVVRIKKKIKEKAFHHIAKEFKNIVKSGEMVQSEALPEEGDEHELDALHRIVFRHKRRDFGRLREFINALNDADTE</sequence>
<dbReference type="Pfam" id="PF03641">
    <property type="entry name" value="Lysine_decarbox"/>
    <property type="match status" value="1"/>
</dbReference>
<dbReference type="PANTHER" id="PTHR43393:SF2">
    <property type="entry name" value="CYTOKININ RIBOSIDE 5'-MONOPHOSPHATE PHOSPHORIBOHYDROLASE"/>
    <property type="match status" value="1"/>
</dbReference>
<keyword evidence="5" id="KW-1185">Reference proteome</keyword>
<name>A0ABP9V0T7_9BACT</name>
<gene>
    <name evidence="4" type="ORF">Rhal01_00385</name>
</gene>
<protein>
    <recommendedName>
        <fullName evidence="3">AMP nucleosidase</fullName>
        <ecNumber evidence="2">3.2.2.4</ecNumber>
    </recommendedName>
    <alternativeName>
        <fullName evidence="3">AMP nucleosidase</fullName>
    </alternativeName>
</protein>
<dbReference type="EC" id="3.2.2.4" evidence="2"/>
<reference evidence="4 5" key="1">
    <citation type="submission" date="2024-02" db="EMBL/GenBank/DDBJ databases">
        <title>Rubritalea halochordaticola NBRC 107102.</title>
        <authorList>
            <person name="Ichikawa N."/>
            <person name="Katano-Makiyama Y."/>
            <person name="Hidaka K."/>
        </authorList>
    </citation>
    <scope>NUCLEOTIDE SEQUENCE [LARGE SCALE GENOMIC DNA]</scope>
    <source>
        <strain evidence="4 5">NBRC 107102</strain>
    </source>
</reference>
<organism evidence="4 5">
    <name type="scientific">Rubritalea halochordaticola</name>
    <dbReference type="NCBI Taxonomy" id="714537"/>
    <lineage>
        <taxon>Bacteria</taxon>
        <taxon>Pseudomonadati</taxon>
        <taxon>Verrucomicrobiota</taxon>
        <taxon>Verrucomicrobiia</taxon>
        <taxon>Verrucomicrobiales</taxon>
        <taxon>Rubritaleaceae</taxon>
        <taxon>Rubritalea</taxon>
    </lineage>
</organism>
<accession>A0ABP9V0T7</accession>
<dbReference type="PANTHER" id="PTHR43393">
    <property type="entry name" value="CYTOKININ RIBOSIDE 5'-MONOPHOSPHATE PHOSPHORIBOHYDROLASE"/>
    <property type="match status" value="1"/>
</dbReference>
<dbReference type="RefSeq" id="WP_346187235.1">
    <property type="nucleotide sequence ID" value="NZ_BAABRL010000001.1"/>
</dbReference>
<evidence type="ECO:0000313" key="5">
    <source>
        <dbReference type="Proteomes" id="UP001424741"/>
    </source>
</evidence>
<evidence type="ECO:0000256" key="3">
    <source>
        <dbReference type="ARBA" id="ARBA00031983"/>
    </source>
</evidence>
<evidence type="ECO:0000256" key="2">
    <source>
        <dbReference type="ARBA" id="ARBA00011985"/>
    </source>
</evidence>
<dbReference type="Proteomes" id="UP001424741">
    <property type="component" value="Unassembled WGS sequence"/>
</dbReference>
<proteinExistence type="predicted"/>
<dbReference type="InterPro" id="IPR031100">
    <property type="entry name" value="LOG_fam"/>
</dbReference>
<comment type="caution">
    <text evidence="4">The sequence shown here is derived from an EMBL/GenBank/DDBJ whole genome shotgun (WGS) entry which is preliminary data.</text>
</comment>
<dbReference type="SUPFAM" id="SSF102405">
    <property type="entry name" value="MCP/YpsA-like"/>
    <property type="match status" value="1"/>
</dbReference>
<dbReference type="InterPro" id="IPR052341">
    <property type="entry name" value="LOG_family_nucleotidases"/>
</dbReference>
<dbReference type="EMBL" id="BAABRL010000001">
    <property type="protein sequence ID" value="GAA5494227.1"/>
    <property type="molecule type" value="Genomic_DNA"/>
</dbReference>
<evidence type="ECO:0000313" key="4">
    <source>
        <dbReference type="EMBL" id="GAA5494227.1"/>
    </source>
</evidence>